<keyword evidence="3" id="KW-1185">Reference proteome</keyword>
<reference evidence="2 3" key="1">
    <citation type="journal article" date="2021" name="Pathogens">
        <title>Isolation and Characterization of Kingella bonacorsii sp. nov., A Novel Kingella Species Detected in a Stable Periodontitis Subject.</title>
        <authorList>
            <person name="Antezack A."/>
            <person name="Boxberger M."/>
            <person name="Rolland C."/>
            <person name="Monnet-Corti V."/>
            <person name="La Scola B."/>
        </authorList>
    </citation>
    <scope>NUCLEOTIDE SEQUENCE [LARGE SCALE GENOMIC DNA]</scope>
    <source>
        <strain evidence="2 3">Marseille-Q4569</strain>
    </source>
</reference>
<dbReference type="Gene3D" id="1.25.40.10">
    <property type="entry name" value="Tetratricopeptide repeat domain"/>
    <property type="match status" value="1"/>
</dbReference>
<dbReference type="RefSeq" id="WP_200522522.1">
    <property type="nucleotide sequence ID" value="NZ_JAEHNZ010000002.1"/>
</dbReference>
<dbReference type="Proteomes" id="UP000614058">
    <property type="component" value="Unassembled WGS sequence"/>
</dbReference>
<dbReference type="InterPro" id="IPR011990">
    <property type="entry name" value="TPR-like_helical_dom_sf"/>
</dbReference>
<proteinExistence type="predicted"/>
<comment type="caution">
    <text evidence="2">The sequence shown here is derived from an EMBL/GenBank/DDBJ whole genome shotgun (WGS) entry which is preliminary data.</text>
</comment>
<keyword evidence="1" id="KW-0732">Signal</keyword>
<evidence type="ECO:0000313" key="3">
    <source>
        <dbReference type="Proteomes" id="UP000614058"/>
    </source>
</evidence>
<gene>
    <name evidence="2" type="ORF">JDW22_07585</name>
</gene>
<accession>A0ABS1BT20</accession>
<sequence length="229" mass="25433">MKTQLLALLLLAAGASAWAHTATEKAFTCPIGGETFSQTIDTSGTSFGMMTDTRPVGPIAAPFAIPQCPKNKFVMFKNQFSKAELAKFERVVNSAEYQQIAAQSPSYFAWGRMMELAGENTDAQQMMNIFLKASWQSESQESFSKTLEYADKVLANKAISSKDAINTQFLRGEMLRKLGRFDEAKRVFTALQKNPEVKKDQLFSQLAALQLSLVAKKSMVSEIIDFDKK</sequence>
<evidence type="ECO:0000313" key="2">
    <source>
        <dbReference type="EMBL" id="MBK0396440.1"/>
    </source>
</evidence>
<feature type="signal peptide" evidence="1">
    <location>
        <begin position="1"/>
        <end position="19"/>
    </location>
</feature>
<dbReference type="EMBL" id="JAEHNZ010000002">
    <property type="protein sequence ID" value="MBK0396440.1"/>
    <property type="molecule type" value="Genomic_DNA"/>
</dbReference>
<feature type="chain" id="PRO_5047407123" evidence="1">
    <location>
        <begin position="20"/>
        <end position="229"/>
    </location>
</feature>
<protein>
    <submittedName>
        <fullName evidence="2">Tetratricopeptide repeat protein</fullName>
    </submittedName>
</protein>
<name>A0ABS1BT20_9NEIS</name>
<organism evidence="2 3">
    <name type="scientific">Kingella bonacorsii</name>
    <dbReference type="NCBI Taxonomy" id="2796361"/>
    <lineage>
        <taxon>Bacteria</taxon>
        <taxon>Pseudomonadati</taxon>
        <taxon>Pseudomonadota</taxon>
        <taxon>Betaproteobacteria</taxon>
        <taxon>Neisseriales</taxon>
        <taxon>Neisseriaceae</taxon>
        <taxon>Kingella</taxon>
    </lineage>
</organism>
<evidence type="ECO:0000256" key="1">
    <source>
        <dbReference type="SAM" id="SignalP"/>
    </source>
</evidence>